<evidence type="ECO:0000256" key="1">
    <source>
        <dbReference type="SAM" id="MobiDB-lite"/>
    </source>
</evidence>
<evidence type="ECO:0000313" key="3">
    <source>
        <dbReference type="Proteomes" id="UP000485058"/>
    </source>
</evidence>
<dbReference type="EMBL" id="BLLF01005263">
    <property type="protein sequence ID" value="GFH30969.1"/>
    <property type="molecule type" value="Genomic_DNA"/>
</dbReference>
<feature type="non-terminal residue" evidence="2">
    <location>
        <position position="1"/>
    </location>
</feature>
<sequence length="259" mass="28570">MGRGWVWESSTAPRQALGTLLETSPALEANQGAPTYLQAKYLRPPELQCTAGNIGTSQGFQLQPHRMCSQFAHELPLHGKMLTTAMDVQGTCPAERTQDQMAFLHQQFHGIIVQQQALLLQYQQLEAYKQVLWAQQQSDAASTAPVAVPWAILAAQEKLANEQAVLRKHNIGKGTSTEQHSSPHSQEGVHVEDQGRSAKHGLEDSRAAEVLHRVKRQICQSLSSSARHDIRDALRRRSGPLAQASCSQQLPCAMWDASE</sequence>
<accession>A0A6A0ADL1</accession>
<feature type="compositionally biased region" description="Polar residues" evidence="1">
    <location>
        <begin position="173"/>
        <end position="185"/>
    </location>
</feature>
<dbReference type="AlphaFoldDB" id="A0A6A0ADL1"/>
<organism evidence="2 3">
    <name type="scientific">Haematococcus lacustris</name>
    <name type="common">Green alga</name>
    <name type="synonym">Haematococcus pluvialis</name>
    <dbReference type="NCBI Taxonomy" id="44745"/>
    <lineage>
        <taxon>Eukaryota</taxon>
        <taxon>Viridiplantae</taxon>
        <taxon>Chlorophyta</taxon>
        <taxon>core chlorophytes</taxon>
        <taxon>Chlorophyceae</taxon>
        <taxon>CS clade</taxon>
        <taxon>Chlamydomonadales</taxon>
        <taxon>Haematococcaceae</taxon>
        <taxon>Haematococcus</taxon>
    </lineage>
</organism>
<proteinExistence type="predicted"/>
<keyword evidence="3" id="KW-1185">Reference proteome</keyword>
<reference evidence="2 3" key="1">
    <citation type="submission" date="2020-02" db="EMBL/GenBank/DDBJ databases">
        <title>Draft genome sequence of Haematococcus lacustris strain NIES-144.</title>
        <authorList>
            <person name="Morimoto D."/>
            <person name="Nakagawa S."/>
            <person name="Yoshida T."/>
            <person name="Sawayama S."/>
        </authorList>
    </citation>
    <scope>NUCLEOTIDE SEQUENCE [LARGE SCALE GENOMIC DNA]</scope>
    <source>
        <strain evidence="2 3">NIES-144</strain>
    </source>
</reference>
<dbReference type="Proteomes" id="UP000485058">
    <property type="component" value="Unassembled WGS sequence"/>
</dbReference>
<evidence type="ECO:0000313" key="2">
    <source>
        <dbReference type="EMBL" id="GFH30969.1"/>
    </source>
</evidence>
<name>A0A6A0ADL1_HAELA</name>
<feature type="compositionally biased region" description="Basic and acidic residues" evidence="1">
    <location>
        <begin position="187"/>
        <end position="200"/>
    </location>
</feature>
<feature type="non-terminal residue" evidence="2">
    <location>
        <position position="259"/>
    </location>
</feature>
<feature type="region of interest" description="Disordered" evidence="1">
    <location>
        <begin position="173"/>
        <end position="200"/>
    </location>
</feature>
<gene>
    <name evidence="2" type="ORF">HaLaN_29910</name>
</gene>
<comment type="caution">
    <text evidence="2">The sequence shown here is derived from an EMBL/GenBank/DDBJ whole genome shotgun (WGS) entry which is preliminary data.</text>
</comment>
<protein>
    <submittedName>
        <fullName evidence="2">Uncharacterized protein</fullName>
    </submittedName>
</protein>